<evidence type="ECO:0000256" key="8">
    <source>
        <dbReference type="HAMAP-Rule" id="MF_00056"/>
    </source>
</evidence>
<dbReference type="NCBIfam" id="TIGR01362">
    <property type="entry name" value="KDO8P_synth"/>
    <property type="match status" value="1"/>
</dbReference>
<dbReference type="NCBIfam" id="NF003543">
    <property type="entry name" value="PRK05198.1"/>
    <property type="match status" value="1"/>
</dbReference>
<evidence type="ECO:0000256" key="4">
    <source>
        <dbReference type="ARBA" id="ARBA00010499"/>
    </source>
</evidence>
<evidence type="ECO:0000256" key="6">
    <source>
        <dbReference type="ARBA" id="ARBA00022679"/>
    </source>
</evidence>
<dbReference type="SUPFAM" id="SSF51569">
    <property type="entry name" value="Aldolase"/>
    <property type="match status" value="1"/>
</dbReference>
<dbReference type="Pfam" id="PF00793">
    <property type="entry name" value="DAHP_synth_1"/>
    <property type="match status" value="1"/>
</dbReference>
<evidence type="ECO:0000256" key="3">
    <source>
        <dbReference type="ARBA" id="ARBA00004845"/>
    </source>
</evidence>
<dbReference type="EMBL" id="MGDB01000127">
    <property type="protein sequence ID" value="OGL39140.1"/>
    <property type="molecule type" value="Genomic_DNA"/>
</dbReference>
<dbReference type="GO" id="GO:0005737">
    <property type="term" value="C:cytoplasm"/>
    <property type="evidence" value="ECO:0007669"/>
    <property type="project" value="UniProtKB-SubCell"/>
</dbReference>
<comment type="catalytic activity">
    <reaction evidence="7 8">
        <text>D-arabinose 5-phosphate + phosphoenolpyruvate + H2O = 3-deoxy-alpha-D-manno-2-octulosonate-8-phosphate + phosphate</text>
        <dbReference type="Rhea" id="RHEA:14053"/>
        <dbReference type="ChEBI" id="CHEBI:15377"/>
        <dbReference type="ChEBI" id="CHEBI:43474"/>
        <dbReference type="ChEBI" id="CHEBI:57693"/>
        <dbReference type="ChEBI" id="CHEBI:58702"/>
        <dbReference type="ChEBI" id="CHEBI:85985"/>
        <dbReference type="EC" id="2.5.1.55"/>
    </reaction>
</comment>
<dbReference type="UniPathway" id="UPA00357">
    <property type="reaction ID" value="UER00474"/>
</dbReference>
<keyword evidence="5 8" id="KW-0963">Cytoplasm</keyword>
<keyword evidence="8" id="KW-0448">Lipopolysaccharide biosynthesis</keyword>
<evidence type="ECO:0000313" key="11">
    <source>
        <dbReference type="Proteomes" id="UP000178526"/>
    </source>
</evidence>
<protein>
    <recommendedName>
        <fullName evidence="8">2-dehydro-3-deoxyphosphooctonate aldolase</fullName>
        <ecNumber evidence="8">2.5.1.55</ecNumber>
    </recommendedName>
    <alternativeName>
        <fullName evidence="8">3-deoxy-D-manno-octulosonic acid 8-phosphate synthase</fullName>
    </alternativeName>
    <alternativeName>
        <fullName evidence="8">KDO-8-phosphate synthase</fullName>
        <shortName evidence="8">KDO 8-P synthase</shortName>
        <shortName evidence="8">KDOPS</shortName>
    </alternativeName>
    <alternativeName>
        <fullName evidence="8">Phospho-2-dehydro-3-deoxyoctonate aldolase</fullName>
    </alternativeName>
</protein>
<comment type="similarity">
    <text evidence="4 8">Belongs to the KdsA family.</text>
</comment>
<proteinExistence type="inferred from homology"/>
<comment type="caution">
    <text evidence="10">The sequence shown here is derived from an EMBL/GenBank/DDBJ whole genome shotgun (WGS) entry which is preliminary data.</text>
</comment>
<evidence type="ECO:0000256" key="1">
    <source>
        <dbReference type="ARBA" id="ARBA00004496"/>
    </source>
</evidence>
<dbReference type="InterPro" id="IPR006269">
    <property type="entry name" value="KDO8P_synthase"/>
</dbReference>
<gene>
    <name evidence="8" type="primary">kdsA</name>
    <name evidence="10" type="ORF">A2042_08025</name>
</gene>
<dbReference type="GO" id="GO:0019294">
    <property type="term" value="P:keto-3-deoxy-D-manno-octulosonic acid biosynthetic process"/>
    <property type="evidence" value="ECO:0007669"/>
    <property type="project" value="UniProtKB-UniRule"/>
</dbReference>
<dbReference type="InterPro" id="IPR006218">
    <property type="entry name" value="DAHP1/KDSA"/>
</dbReference>
<comment type="subcellular location">
    <subcellularLocation>
        <location evidence="1 8">Cytoplasm</location>
    </subcellularLocation>
</comment>
<accession>A0A1F7RCT5</accession>
<dbReference type="GO" id="GO:0008676">
    <property type="term" value="F:3-deoxy-8-phosphooctulonate synthase activity"/>
    <property type="evidence" value="ECO:0007669"/>
    <property type="project" value="UniProtKB-UniRule"/>
</dbReference>
<sequence length="277" mass="30686">MVTTTVKVGNIGIGNGNPFLLIAGPCVIESRKSCIEIAARLKDLCQKVDVPLIFKTSFDKANRSSVDSYRGPGIEKGLDVLSEIKDKLKLPVLSDVHRISEVDNASKVLDVIQVPAFLCRQTDLLQEIAKKGKPINIKKGQFLAPWDTKNIIEKIEHKGNKKILLTERGTSFGYNNLVVDFRGIAIMRRFGYPVGFDATHSVQLPGGAGKSSSGEREFVMPLTRSALAFGCDFIYMEVHKNPKKALCDGPNMVDLKELERILKIGKRIDKLIKEEGY</sequence>
<evidence type="ECO:0000256" key="2">
    <source>
        <dbReference type="ARBA" id="ARBA00004756"/>
    </source>
</evidence>
<feature type="domain" description="DAHP synthetase I/KDSA" evidence="9">
    <location>
        <begin position="10"/>
        <end position="273"/>
    </location>
</feature>
<comment type="pathway">
    <text evidence="2">Bacterial outer membrane biogenesis; lipopolysaccharide biosynthesis.</text>
</comment>
<dbReference type="InterPro" id="IPR013785">
    <property type="entry name" value="Aldolase_TIM"/>
</dbReference>
<dbReference type="Proteomes" id="UP000178526">
    <property type="component" value="Unassembled WGS sequence"/>
</dbReference>
<evidence type="ECO:0000313" key="10">
    <source>
        <dbReference type="EMBL" id="OGL39140.1"/>
    </source>
</evidence>
<evidence type="ECO:0000256" key="7">
    <source>
        <dbReference type="ARBA" id="ARBA00049112"/>
    </source>
</evidence>
<name>A0A1F7RCT5_9BACT</name>
<dbReference type="EC" id="2.5.1.55" evidence="8"/>
<evidence type="ECO:0000256" key="5">
    <source>
        <dbReference type="ARBA" id="ARBA00022490"/>
    </source>
</evidence>
<keyword evidence="6 8" id="KW-0808">Transferase</keyword>
<organism evidence="10 11">
    <name type="scientific">Candidatus Schekmanbacteria bacterium GWA2_38_11</name>
    <dbReference type="NCBI Taxonomy" id="1817876"/>
    <lineage>
        <taxon>Bacteria</taxon>
        <taxon>Candidatus Schekmaniibacteriota</taxon>
    </lineage>
</organism>
<reference evidence="10 11" key="1">
    <citation type="journal article" date="2016" name="Nat. Commun.">
        <title>Thousands of microbial genomes shed light on interconnected biogeochemical processes in an aquifer system.</title>
        <authorList>
            <person name="Anantharaman K."/>
            <person name="Brown C.T."/>
            <person name="Hug L.A."/>
            <person name="Sharon I."/>
            <person name="Castelle C.J."/>
            <person name="Probst A.J."/>
            <person name="Thomas B.C."/>
            <person name="Singh A."/>
            <person name="Wilkins M.J."/>
            <person name="Karaoz U."/>
            <person name="Brodie E.L."/>
            <person name="Williams K.H."/>
            <person name="Hubbard S.S."/>
            <person name="Banfield J.F."/>
        </authorList>
    </citation>
    <scope>NUCLEOTIDE SEQUENCE [LARGE SCALE GENOMIC DNA]</scope>
</reference>
<dbReference type="HAMAP" id="MF_00056">
    <property type="entry name" value="KDO8P_synth"/>
    <property type="match status" value="1"/>
</dbReference>
<dbReference type="UniPathway" id="UPA00030"/>
<evidence type="ECO:0000259" key="9">
    <source>
        <dbReference type="Pfam" id="PF00793"/>
    </source>
</evidence>
<dbReference type="PANTHER" id="PTHR21057">
    <property type="entry name" value="PHOSPHO-2-DEHYDRO-3-DEOXYHEPTONATE ALDOLASE"/>
    <property type="match status" value="1"/>
</dbReference>
<comment type="pathway">
    <text evidence="3 8">Carbohydrate biosynthesis; 3-deoxy-D-manno-octulosonate biosynthesis; 3-deoxy-D-manno-octulosonate from D-ribulose 5-phosphate: step 2/3.</text>
</comment>
<dbReference type="Gene3D" id="3.20.20.70">
    <property type="entry name" value="Aldolase class I"/>
    <property type="match status" value="1"/>
</dbReference>
<dbReference type="AlphaFoldDB" id="A0A1F7RCT5"/>